<dbReference type="EC" id="3.2.1.3" evidence="9"/>
<dbReference type="OrthoDB" id="6123450at2759"/>
<evidence type="ECO:0000256" key="6">
    <source>
        <dbReference type="ARBA" id="ARBA00023277"/>
    </source>
</evidence>
<keyword evidence="8 9" id="KW-0624">Polysaccharide degradation</keyword>
<dbReference type="SUPFAM" id="SSF48208">
    <property type="entry name" value="Six-hairpin glycosidases"/>
    <property type="match status" value="1"/>
</dbReference>
<accession>U1GUN6</accession>
<organism evidence="14 15">
    <name type="scientific">Endocarpon pusillum (strain Z07020 / HMAS-L-300199)</name>
    <name type="common">Lichen-forming fungus</name>
    <dbReference type="NCBI Taxonomy" id="1263415"/>
    <lineage>
        <taxon>Eukaryota</taxon>
        <taxon>Fungi</taxon>
        <taxon>Dikarya</taxon>
        <taxon>Ascomycota</taxon>
        <taxon>Pezizomycotina</taxon>
        <taxon>Eurotiomycetes</taxon>
        <taxon>Chaetothyriomycetidae</taxon>
        <taxon>Verrucariales</taxon>
        <taxon>Verrucariaceae</taxon>
        <taxon>Endocarpon</taxon>
    </lineage>
</organism>
<feature type="binding site" evidence="11">
    <location>
        <position position="150"/>
    </location>
    <ligand>
        <name>substrate</name>
    </ligand>
</feature>
<dbReference type="AlphaFoldDB" id="U1GUN6"/>
<keyword evidence="6 9" id="KW-0119">Carbohydrate metabolism</keyword>
<dbReference type="InterPro" id="IPR046966">
    <property type="entry name" value="Glucoamylase_active_site"/>
</dbReference>
<dbReference type="EMBL" id="KE720780">
    <property type="protein sequence ID" value="ERF76163.1"/>
    <property type="molecule type" value="Genomic_DNA"/>
</dbReference>
<dbReference type="Gene3D" id="1.50.10.10">
    <property type="match status" value="1"/>
</dbReference>
<gene>
    <name evidence="14" type="ORF">EPUS_01497</name>
</gene>
<feature type="active site" description="Proton acceptor" evidence="10">
    <location>
        <position position="206"/>
    </location>
</feature>
<dbReference type="InterPro" id="IPR013783">
    <property type="entry name" value="Ig-like_fold"/>
</dbReference>
<dbReference type="InterPro" id="IPR000165">
    <property type="entry name" value="Glucoamylase"/>
</dbReference>
<evidence type="ECO:0000259" key="13">
    <source>
        <dbReference type="PROSITE" id="PS51166"/>
    </source>
</evidence>
<dbReference type="Proteomes" id="UP000019373">
    <property type="component" value="Unassembled WGS sequence"/>
</dbReference>
<dbReference type="InterPro" id="IPR013784">
    <property type="entry name" value="Carb-bd-like_fold"/>
</dbReference>
<feature type="signal peptide" evidence="12">
    <location>
        <begin position="1"/>
        <end position="26"/>
    </location>
</feature>
<evidence type="ECO:0000256" key="9">
    <source>
        <dbReference type="PIRNR" id="PIRNR001031"/>
    </source>
</evidence>
<dbReference type="InterPro" id="IPR012341">
    <property type="entry name" value="6hp_glycosidase-like_sf"/>
</dbReference>
<keyword evidence="3 12" id="KW-0732">Signal</keyword>
<evidence type="ECO:0000256" key="1">
    <source>
        <dbReference type="ARBA" id="ARBA00001863"/>
    </source>
</evidence>
<evidence type="ECO:0000256" key="3">
    <source>
        <dbReference type="ARBA" id="ARBA00022729"/>
    </source>
</evidence>
<dbReference type="GO" id="GO:0000272">
    <property type="term" value="P:polysaccharide catabolic process"/>
    <property type="evidence" value="ECO:0007669"/>
    <property type="project" value="UniProtKB-KW"/>
</dbReference>
<proteinExistence type="inferred from homology"/>
<dbReference type="GO" id="GO:2001070">
    <property type="term" value="F:starch binding"/>
    <property type="evidence" value="ECO:0007669"/>
    <property type="project" value="InterPro"/>
</dbReference>
<protein>
    <recommendedName>
        <fullName evidence="9">Glucoamylase</fullName>
        <ecNumber evidence="9">3.2.1.3</ecNumber>
    </recommendedName>
    <alternativeName>
        <fullName evidence="9">1,4-alpha-D-glucan glucohydrolase</fullName>
    </alternativeName>
    <alternativeName>
        <fullName evidence="9">Glucan 1,4-alpha-glucosidase</fullName>
    </alternativeName>
</protein>
<comment type="catalytic activity">
    <reaction evidence="1 9">
        <text>Hydrolysis of terminal (1-&gt;4)-linked alpha-D-glucose residues successively from non-reducing ends of the chains with release of beta-D-glucose.</text>
        <dbReference type="EC" id="3.2.1.3"/>
    </reaction>
</comment>
<feature type="domain" description="CBM20" evidence="13">
    <location>
        <begin position="503"/>
        <end position="614"/>
    </location>
</feature>
<keyword evidence="7 9" id="KW-0326">Glycosidase</keyword>
<keyword evidence="4 9" id="KW-0378">Hydrolase</keyword>
<dbReference type="HOGENOM" id="CLU_012173_1_0_1"/>
<feature type="chain" id="PRO_5004611737" description="Glucoamylase" evidence="12">
    <location>
        <begin position="27"/>
        <end position="614"/>
    </location>
</feature>
<dbReference type="SUPFAM" id="SSF49452">
    <property type="entry name" value="Starch-binding domain-like"/>
    <property type="match status" value="1"/>
</dbReference>
<sequence length="614" mass="66819">MKVNSTTLVIPLAVLTALAAGPPILAQRQSSLDDFISSERDIALQGVRNNIGGGGSLVPGADPGIVVASPSRENPDYFFTWTRDSALTLIMLVDEYTNGDGSLQNLIEDYIDSQAILQTVTNPSGTLYPAGLGLGEPKFYTNKTRFDGTWGRPQRDGPALRAIALMEYSDSLLESGEEDRVKNVIWPIIYNDLLYVGQYWNQTGYDLWEEVQGSSFFTIITQHRALVQGSILAKEIALDCAPCGQAPEVLCFLSSNFWNATGGYLTADINVSNVNRSGINTDQILGSIHGFDIEAACNARNFQPCNSYSLATLKVVVDSFRDIYPINNGIPVGKPLAVGRYPEDTYFGGNPWYLTTLAVAEFLYDAVAQFEKANLLTIDDINLEFFKDIYPNATTGTYRDNTLDNVLASMTTYADGFVSVVQQYTPPNGSLSEQISKTTGEPLSAYDLTWSYASFITMAQRRDGEYVSWGYNEAEQPPATCSATSYNATGQYTPATAAGAPEVDKSCASQVEFSVIAPTTFGQNVYLVGNTSLLGGAVNDPSAVILPMNPGRITPSRPEWFIDIYLPAGVPVEYQYVLQQSDGSFTFDRTTYVVDVSPCGGPLVRTQDTFETGS</sequence>
<dbReference type="InterPro" id="IPR008291">
    <property type="entry name" value="Glucoamylase_SBD"/>
</dbReference>
<evidence type="ECO:0000256" key="8">
    <source>
        <dbReference type="ARBA" id="ARBA00023326"/>
    </source>
</evidence>
<reference evidence="15" key="1">
    <citation type="journal article" date="2014" name="BMC Genomics">
        <title>Genome characteristics reveal the impact of lichenization on lichen-forming fungus Endocarpon pusillum Hedwig (Verrucariales, Ascomycota).</title>
        <authorList>
            <person name="Wang Y.-Y."/>
            <person name="Liu B."/>
            <person name="Zhang X.-Y."/>
            <person name="Zhou Q.-M."/>
            <person name="Zhang T."/>
            <person name="Li H."/>
            <person name="Yu Y.-F."/>
            <person name="Zhang X.-L."/>
            <person name="Hao X.-Y."/>
            <person name="Wang M."/>
            <person name="Wang L."/>
            <person name="Wei J.-C."/>
        </authorList>
    </citation>
    <scope>NUCLEOTIDE SEQUENCE [LARGE SCALE GENOMIC DNA]</scope>
    <source>
        <strain evidence="15">Z07020 / HMAS-L-300199</strain>
    </source>
</reference>
<feature type="active site" description="Proton donor" evidence="10">
    <location>
        <position position="209"/>
    </location>
</feature>
<dbReference type="PANTHER" id="PTHR31616">
    <property type="entry name" value="TREHALASE"/>
    <property type="match status" value="1"/>
</dbReference>
<evidence type="ECO:0000256" key="12">
    <source>
        <dbReference type="SAM" id="SignalP"/>
    </source>
</evidence>
<evidence type="ECO:0000313" key="14">
    <source>
        <dbReference type="EMBL" id="ERF76163.1"/>
    </source>
</evidence>
<evidence type="ECO:0000256" key="11">
    <source>
        <dbReference type="PIRSR" id="PIRSR001031-2"/>
    </source>
</evidence>
<evidence type="ECO:0000313" key="15">
    <source>
        <dbReference type="Proteomes" id="UP000019373"/>
    </source>
</evidence>
<comment type="similarity">
    <text evidence="2 9">Belongs to the glycosyl hydrolase 15 family.</text>
</comment>
<dbReference type="InterPro" id="IPR008928">
    <property type="entry name" value="6-hairpin_glycosidase_sf"/>
</dbReference>
<dbReference type="InterPro" id="IPR011613">
    <property type="entry name" value="GH15-like"/>
</dbReference>
<dbReference type="PROSITE" id="PS00820">
    <property type="entry name" value="GLUCOAMYLASE"/>
    <property type="match status" value="1"/>
</dbReference>
<dbReference type="PRINTS" id="PR00736">
    <property type="entry name" value="GLHYDRLASE15"/>
</dbReference>
<dbReference type="GO" id="GO:0004339">
    <property type="term" value="F:glucan 1,4-alpha-glucosidase activity"/>
    <property type="evidence" value="ECO:0007669"/>
    <property type="project" value="UniProtKB-EC"/>
</dbReference>
<dbReference type="PIRSF" id="PIRSF001031">
    <property type="entry name" value="Glu-a-glcsd_SBD"/>
    <property type="match status" value="1"/>
</dbReference>
<dbReference type="RefSeq" id="XP_007786629.1">
    <property type="nucleotide sequence ID" value="XM_007788439.1"/>
</dbReference>
<keyword evidence="5" id="KW-0325">Glycoprotein</keyword>
<dbReference type="PANTHER" id="PTHR31616:SF12">
    <property type="entry name" value="GLUCOAMYLASE"/>
    <property type="match status" value="1"/>
</dbReference>
<dbReference type="GO" id="GO:0000324">
    <property type="term" value="C:fungal-type vacuole"/>
    <property type="evidence" value="ECO:0007669"/>
    <property type="project" value="TreeGrafter"/>
</dbReference>
<evidence type="ECO:0000256" key="4">
    <source>
        <dbReference type="ARBA" id="ARBA00022801"/>
    </source>
</evidence>
<evidence type="ECO:0000256" key="5">
    <source>
        <dbReference type="ARBA" id="ARBA00023180"/>
    </source>
</evidence>
<evidence type="ECO:0000256" key="7">
    <source>
        <dbReference type="ARBA" id="ARBA00023295"/>
    </source>
</evidence>
<evidence type="ECO:0000256" key="10">
    <source>
        <dbReference type="PIRSR" id="PIRSR001031-1"/>
    </source>
</evidence>
<dbReference type="InterPro" id="IPR002044">
    <property type="entry name" value="CBM20"/>
</dbReference>
<name>U1GUN6_ENDPU</name>
<dbReference type="Pfam" id="PF00723">
    <property type="entry name" value="Glyco_hydro_15"/>
    <property type="match status" value="1"/>
</dbReference>
<dbReference type="Pfam" id="PF00686">
    <property type="entry name" value="CBM_20"/>
    <property type="match status" value="1"/>
</dbReference>
<dbReference type="Gene3D" id="2.60.40.10">
    <property type="entry name" value="Immunoglobulins"/>
    <property type="match status" value="1"/>
</dbReference>
<dbReference type="FunFam" id="1.50.10.10:FF:000018">
    <property type="entry name" value="Glucoamylase"/>
    <property type="match status" value="1"/>
</dbReference>
<dbReference type="GeneID" id="19236553"/>
<dbReference type="SMART" id="SM01065">
    <property type="entry name" value="CBM_2"/>
    <property type="match status" value="1"/>
</dbReference>
<keyword evidence="15" id="KW-1185">Reference proteome</keyword>
<dbReference type="PROSITE" id="PS51166">
    <property type="entry name" value="CBM20"/>
    <property type="match status" value="1"/>
</dbReference>
<dbReference type="eggNOG" id="ENOG502QPM2">
    <property type="taxonomic scope" value="Eukaryota"/>
</dbReference>
<evidence type="ECO:0000256" key="2">
    <source>
        <dbReference type="ARBA" id="ARBA00006188"/>
    </source>
</evidence>
<dbReference type="OMA" id="QHRAMVE"/>